<gene>
    <name evidence="1" type="ORF">MTR67_042213</name>
</gene>
<dbReference type="InterPro" id="IPR004993">
    <property type="entry name" value="GH3"/>
</dbReference>
<evidence type="ECO:0000313" key="1">
    <source>
        <dbReference type="EMBL" id="WMV48828.1"/>
    </source>
</evidence>
<dbReference type="GO" id="GO:0010279">
    <property type="term" value="F:indole-3-acetic acid amido synthetase activity"/>
    <property type="evidence" value="ECO:0007669"/>
    <property type="project" value="TreeGrafter"/>
</dbReference>
<sequence>MERIIPEVPNSWKKATDCSIVELNKKCLQFIEEVTTNVDEVQRRVLAEILSRNANVEYLQRHDLNGHTNREIFKKVMPVITYEDIQSDINRIANGDKSPILCSQPISGFLTRFVFTKCASPF</sequence>
<proteinExistence type="predicted"/>
<dbReference type="Pfam" id="PF03321">
    <property type="entry name" value="GH3"/>
    <property type="match status" value="1"/>
</dbReference>
<reference evidence="1" key="1">
    <citation type="submission" date="2023-08" db="EMBL/GenBank/DDBJ databases">
        <title>A de novo genome assembly of Solanum verrucosum Schlechtendal, a Mexican diploid species geographically isolated from the other diploid A-genome species in potato relatives.</title>
        <authorList>
            <person name="Hosaka K."/>
        </authorList>
    </citation>
    <scope>NUCLEOTIDE SEQUENCE</scope>
    <source>
        <tissue evidence="1">Young leaves</tissue>
    </source>
</reference>
<accession>A0AAF0ZT34</accession>
<evidence type="ECO:0000313" key="2">
    <source>
        <dbReference type="Proteomes" id="UP001234989"/>
    </source>
</evidence>
<dbReference type="PANTHER" id="PTHR31901:SF9">
    <property type="entry name" value="GH3 DOMAIN-CONTAINING PROTEIN"/>
    <property type="match status" value="1"/>
</dbReference>
<dbReference type="Proteomes" id="UP001234989">
    <property type="component" value="Chromosome 10"/>
</dbReference>
<dbReference type="GO" id="GO:0005737">
    <property type="term" value="C:cytoplasm"/>
    <property type="evidence" value="ECO:0007669"/>
    <property type="project" value="TreeGrafter"/>
</dbReference>
<keyword evidence="2" id="KW-1185">Reference proteome</keyword>
<organism evidence="1 2">
    <name type="scientific">Solanum verrucosum</name>
    <dbReference type="NCBI Taxonomy" id="315347"/>
    <lineage>
        <taxon>Eukaryota</taxon>
        <taxon>Viridiplantae</taxon>
        <taxon>Streptophyta</taxon>
        <taxon>Embryophyta</taxon>
        <taxon>Tracheophyta</taxon>
        <taxon>Spermatophyta</taxon>
        <taxon>Magnoliopsida</taxon>
        <taxon>eudicotyledons</taxon>
        <taxon>Gunneridae</taxon>
        <taxon>Pentapetalae</taxon>
        <taxon>asterids</taxon>
        <taxon>lamiids</taxon>
        <taxon>Solanales</taxon>
        <taxon>Solanaceae</taxon>
        <taxon>Solanoideae</taxon>
        <taxon>Solaneae</taxon>
        <taxon>Solanum</taxon>
    </lineage>
</organism>
<name>A0AAF0ZT34_SOLVR</name>
<dbReference type="PANTHER" id="PTHR31901">
    <property type="entry name" value="GH3 DOMAIN-CONTAINING PROTEIN"/>
    <property type="match status" value="1"/>
</dbReference>
<dbReference type="EMBL" id="CP133621">
    <property type="protein sequence ID" value="WMV48828.1"/>
    <property type="molecule type" value="Genomic_DNA"/>
</dbReference>
<protein>
    <submittedName>
        <fullName evidence="1">Uncharacterized protein</fullName>
    </submittedName>
</protein>
<dbReference type="AlphaFoldDB" id="A0AAF0ZT34"/>